<dbReference type="InterPro" id="IPR033749">
    <property type="entry name" value="Polyprenyl_synt_CS"/>
</dbReference>
<dbReference type="PANTHER" id="PTHR12001:SF85">
    <property type="entry name" value="SHORT CHAIN ISOPRENYL DIPHOSPHATE SYNTHASE"/>
    <property type="match status" value="1"/>
</dbReference>
<evidence type="ECO:0000256" key="3">
    <source>
        <dbReference type="ARBA" id="ARBA00006706"/>
    </source>
</evidence>
<keyword evidence="11" id="KW-1185">Reference proteome</keyword>
<dbReference type="RefSeq" id="WP_160117173.1">
    <property type="nucleotide sequence ID" value="NZ_JACKVC010000008.1"/>
</dbReference>
<evidence type="ECO:0000313" key="11">
    <source>
        <dbReference type="Proteomes" id="UP001558474"/>
    </source>
</evidence>
<evidence type="ECO:0000256" key="5">
    <source>
        <dbReference type="ARBA" id="ARBA00022723"/>
    </source>
</evidence>
<evidence type="ECO:0000313" key="8">
    <source>
        <dbReference type="EMBL" id="MCV7386748.1"/>
    </source>
</evidence>
<dbReference type="PROSITE" id="PS00444">
    <property type="entry name" value="POLYPRENYL_SYNTHASE_2"/>
    <property type="match status" value="1"/>
</dbReference>
<evidence type="ECO:0000313" key="9">
    <source>
        <dbReference type="EMBL" id="MEX3740612.1"/>
    </source>
</evidence>
<evidence type="ECO:0000256" key="1">
    <source>
        <dbReference type="ARBA" id="ARBA00001946"/>
    </source>
</evidence>
<comment type="caution">
    <text evidence="8">The sequence shown here is derived from an EMBL/GenBank/DDBJ whole genome shotgun (WGS) entry which is preliminary data.</text>
</comment>
<sequence length="339" mass="35822">MTTPTTLARDAEPFSPEAIDDQVSSVAAGLRARISESLANIPLPVEDPSPVIDALSGGKHLRARTLLLIAHSFGTPDPRFSAEAAVALELLHTASLVHDDIIDRSQFRRGLPSLHSAADEATAILIADLLIAVSFETAAALGERAVTPLARAFGQLCQGQLLEPALGWGADARPAIENYATLKTGALFGSAFELGAMAASYDPALQDRFRASGERLGLAFQLTDDLLDVRDDALNLGKDHGADLRNGIPTLPLWSAYRRLVDLGETRCASDSSLRDALAGEAGSDRTLRYTKKRIVALVEECRSLLPPATQPGAVDLTVDAVLADLGQSSGPDCESEAP</sequence>
<evidence type="ECO:0000313" key="10">
    <source>
        <dbReference type="Proteomes" id="UP001141659"/>
    </source>
</evidence>
<dbReference type="GO" id="GO:0008299">
    <property type="term" value="P:isoprenoid biosynthetic process"/>
    <property type="evidence" value="ECO:0007669"/>
    <property type="project" value="InterPro"/>
</dbReference>
<dbReference type="EMBL" id="JACKVC010000008">
    <property type="protein sequence ID" value="MCV7386748.1"/>
    <property type="molecule type" value="Genomic_DNA"/>
</dbReference>
<keyword evidence="4 7" id="KW-0808">Transferase</keyword>
<keyword evidence="6" id="KW-0460">Magnesium</keyword>
<dbReference type="PANTHER" id="PTHR12001">
    <property type="entry name" value="GERANYLGERANYL PYROPHOSPHATE SYNTHASE"/>
    <property type="match status" value="1"/>
</dbReference>
<accession>A0AAW5SWL2</accession>
<comment type="cofactor">
    <cofactor evidence="1">
        <name>Mg(2+)</name>
        <dbReference type="ChEBI" id="CHEBI:18420"/>
    </cofactor>
</comment>
<proteinExistence type="inferred from homology"/>
<dbReference type="GO" id="GO:0046872">
    <property type="term" value="F:metal ion binding"/>
    <property type="evidence" value="ECO:0007669"/>
    <property type="project" value="UniProtKB-KW"/>
</dbReference>
<dbReference type="EMBL" id="JBDLOU010000047">
    <property type="protein sequence ID" value="MEX3740612.1"/>
    <property type="molecule type" value="Genomic_DNA"/>
</dbReference>
<dbReference type="Gene3D" id="1.10.600.10">
    <property type="entry name" value="Farnesyl Diphosphate Synthase"/>
    <property type="match status" value="1"/>
</dbReference>
<gene>
    <name evidence="9" type="ORF">ABFW12_20515</name>
    <name evidence="8" type="ORF">H5P34_01630</name>
</gene>
<reference evidence="8" key="1">
    <citation type="submission" date="2020-07" db="EMBL/GenBank/DDBJ databases">
        <authorList>
            <person name="Pettersson B.M.F."/>
            <person name="Behra P.R.K."/>
            <person name="Ramesh M."/>
            <person name="Das S."/>
            <person name="Dasgupta S."/>
            <person name="Kirsebom L.A."/>
        </authorList>
    </citation>
    <scope>NUCLEOTIDE SEQUENCE</scope>
    <source>
        <strain evidence="8">DSM 44242</strain>
    </source>
</reference>
<reference evidence="8" key="2">
    <citation type="journal article" date="2022" name="BMC Genomics">
        <title>Comparative genome analysis of mycobacteria focusing on tRNA and non-coding RNA.</title>
        <authorList>
            <person name="Behra P.R.K."/>
            <person name="Pettersson B.M.F."/>
            <person name="Ramesh M."/>
            <person name="Das S."/>
            <person name="Dasgupta S."/>
            <person name="Kirsebom L.A."/>
        </authorList>
    </citation>
    <scope>NUCLEOTIDE SEQUENCE</scope>
    <source>
        <strain evidence="8">DSM 44242</strain>
    </source>
</reference>
<dbReference type="SUPFAM" id="SSF48576">
    <property type="entry name" value="Terpenoid synthases"/>
    <property type="match status" value="1"/>
</dbReference>
<dbReference type="InterPro" id="IPR008949">
    <property type="entry name" value="Isoprenoid_synthase_dom_sf"/>
</dbReference>
<evidence type="ECO:0000256" key="7">
    <source>
        <dbReference type="RuleBase" id="RU004466"/>
    </source>
</evidence>
<dbReference type="Pfam" id="PF00348">
    <property type="entry name" value="polyprenyl_synt"/>
    <property type="match status" value="1"/>
</dbReference>
<name>A0AAW5SWL2_9MYCO</name>
<dbReference type="InterPro" id="IPR000092">
    <property type="entry name" value="Polyprenyl_synt"/>
</dbReference>
<organism evidence="8 10">
    <name type="scientific">Mycolicibacterium porcinum</name>
    <dbReference type="NCBI Taxonomy" id="39693"/>
    <lineage>
        <taxon>Bacteria</taxon>
        <taxon>Bacillati</taxon>
        <taxon>Actinomycetota</taxon>
        <taxon>Actinomycetes</taxon>
        <taxon>Mycobacteriales</taxon>
        <taxon>Mycobacteriaceae</taxon>
        <taxon>Mycolicibacterium</taxon>
    </lineage>
</organism>
<comment type="similarity">
    <text evidence="3 7">Belongs to the FPP/GGPP synthase family.</text>
</comment>
<dbReference type="SFLD" id="SFLDS00005">
    <property type="entry name" value="Isoprenoid_Synthase_Type_I"/>
    <property type="match status" value="1"/>
</dbReference>
<comment type="pathway">
    <text evidence="2">Isoprenoid biosynthesis.</text>
</comment>
<evidence type="ECO:0000256" key="2">
    <source>
        <dbReference type="ARBA" id="ARBA00005128"/>
    </source>
</evidence>
<evidence type="ECO:0000256" key="4">
    <source>
        <dbReference type="ARBA" id="ARBA00022679"/>
    </source>
</evidence>
<protein>
    <submittedName>
        <fullName evidence="8">Polyprenyl synthetase family protein</fullName>
    </submittedName>
</protein>
<dbReference type="Proteomes" id="UP001141659">
    <property type="component" value="Unassembled WGS sequence"/>
</dbReference>
<dbReference type="Proteomes" id="UP001558474">
    <property type="component" value="Unassembled WGS sequence"/>
</dbReference>
<reference evidence="9 11" key="3">
    <citation type="submission" date="2024-04" db="EMBL/GenBank/DDBJ databases">
        <title>Genomic Markers of Mycobacteria.</title>
        <authorList>
            <person name="Soliman M.S."/>
            <person name="Elkholy A."/>
            <person name="Soliman N.S."/>
            <person name="Abbas A."/>
            <person name="Khayrat S."/>
            <person name="Shawky S."/>
        </authorList>
    </citation>
    <scope>NUCLEOTIDE SEQUENCE [LARGE SCALE GENOMIC DNA]</scope>
    <source>
        <strain evidence="9 11">Egy-CU-AM5</strain>
    </source>
</reference>
<dbReference type="PROSITE" id="PS00723">
    <property type="entry name" value="POLYPRENYL_SYNTHASE_1"/>
    <property type="match status" value="1"/>
</dbReference>
<keyword evidence="5" id="KW-0479">Metal-binding</keyword>
<evidence type="ECO:0000256" key="6">
    <source>
        <dbReference type="ARBA" id="ARBA00022842"/>
    </source>
</evidence>
<dbReference type="CDD" id="cd00685">
    <property type="entry name" value="Trans_IPPS_HT"/>
    <property type="match status" value="1"/>
</dbReference>
<dbReference type="AlphaFoldDB" id="A0AAW5SWL2"/>
<dbReference type="GO" id="GO:0004659">
    <property type="term" value="F:prenyltransferase activity"/>
    <property type="evidence" value="ECO:0007669"/>
    <property type="project" value="InterPro"/>
</dbReference>